<feature type="region of interest" description="Disordered" evidence="6">
    <location>
        <begin position="1"/>
        <end position="24"/>
    </location>
</feature>
<dbReference type="InterPro" id="IPR001179">
    <property type="entry name" value="PPIase_FKBP_dom"/>
</dbReference>
<sequence length="113" mass="12276">MAEANKGFTRKVLKAGDGKTKPKKGDKVTVHYVGTLLNGKVFDSSRAKGRPFQFNIGLGQVIKGWDEGVALMSVGERCELTCSPEYAYGKQEIAGLIPANSTLKFDVELIKIN</sequence>
<evidence type="ECO:0000256" key="5">
    <source>
        <dbReference type="PROSITE-ProRule" id="PRU00277"/>
    </source>
</evidence>
<accession>A0A7S0PZD2</accession>
<feature type="domain" description="PPIase FKBP-type" evidence="7">
    <location>
        <begin position="25"/>
        <end position="113"/>
    </location>
</feature>
<dbReference type="GO" id="GO:0005737">
    <property type="term" value="C:cytoplasm"/>
    <property type="evidence" value="ECO:0007669"/>
    <property type="project" value="TreeGrafter"/>
</dbReference>
<evidence type="ECO:0000256" key="2">
    <source>
        <dbReference type="ARBA" id="ARBA00013194"/>
    </source>
</evidence>
<comment type="catalytic activity">
    <reaction evidence="1 5">
        <text>[protein]-peptidylproline (omega=180) = [protein]-peptidylproline (omega=0)</text>
        <dbReference type="Rhea" id="RHEA:16237"/>
        <dbReference type="Rhea" id="RHEA-COMP:10747"/>
        <dbReference type="Rhea" id="RHEA-COMP:10748"/>
        <dbReference type="ChEBI" id="CHEBI:83833"/>
        <dbReference type="ChEBI" id="CHEBI:83834"/>
        <dbReference type="EC" id="5.2.1.8"/>
    </reaction>
</comment>
<proteinExistence type="predicted"/>
<evidence type="ECO:0000259" key="7">
    <source>
        <dbReference type="PROSITE" id="PS50059"/>
    </source>
</evidence>
<evidence type="ECO:0000256" key="6">
    <source>
        <dbReference type="SAM" id="MobiDB-lite"/>
    </source>
</evidence>
<dbReference type="PANTHER" id="PTHR10516:SF443">
    <property type="entry name" value="FK506-BINDING PROTEIN 59-RELATED"/>
    <property type="match status" value="1"/>
</dbReference>
<feature type="compositionally biased region" description="Basic and acidic residues" evidence="6">
    <location>
        <begin position="14"/>
        <end position="24"/>
    </location>
</feature>
<evidence type="ECO:0000313" key="8">
    <source>
        <dbReference type="EMBL" id="CAD8601874.1"/>
    </source>
</evidence>
<gene>
    <name evidence="8" type="ORF">CPEL01642_LOCUS5205</name>
</gene>
<dbReference type="FunFam" id="3.10.50.40:FF:000025">
    <property type="entry name" value="Peptidylprolyl isomerase"/>
    <property type="match status" value="1"/>
</dbReference>
<dbReference type="PROSITE" id="PS50059">
    <property type="entry name" value="FKBP_PPIASE"/>
    <property type="match status" value="1"/>
</dbReference>
<dbReference type="InterPro" id="IPR046357">
    <property type="entry name" value="PPIase_dom_sf"/>
</dbReference>
<keyword evidence="4 5" id="KW-0413">Isomerase</keyword>
<protein>
    <recommendedName>
        <fullName evidence="2 5">peptidylprolyl isomerase</fullName>
        <ecNumber evidence="2 5">5.2.1.8</ecNumber>
    </recommendedName>
</protein>
<dbReference type="EMBL" id="HBEY01010725">
    <property type="protein sequence ID" value="CAD8601874.1"/>
    <property type="molecule type" value="Transcribed_RNA"/>
</dbReference>
<dbReference type="InterPro" id="IPR050689">
    <property type="entry name" value="FKBP-type_PPIase"/>
</dbReference>
<name>A0A7S0PZD2_9EUKA</name>
<dbReference type="EC" id="5.2.1.8" evidence="2 5"/>
<dbReference type="AlphaFoldDB" id="A0A7S0PZD2"/>
<evidence type="ECO:0000256" key="3">
    <source>
        <dbReference type="ARBA" id="ARBA00023110"/>
    </source>
</evidence>
<dbReference type="SUPFAM" id="SSF54534">
    <property type="entry name" value="FKBP-like"/>
    <property type="match status" value="1"/>
</dbReference>
<evidence type="ECO:0000256" key="4">
    <source>
        <dbReference type="ARBA" id="ARBA00023235"/>
    </source>
</evidence>
<evidence type="ECO:0000256" key="1">
    <source>
        <dbReference type="ARBA" id="ARBA00000971"/>
    </source>
</evidence>
<dbReference type="Pfam" id="PF00254">
    <property type="entry name" value="FKBP_C"/>
    <property type="match status" value="1"/>
</dbReference>
<dbReference type="Gene3D" id="3.10.50.40">
    <property type="match status" value="1"/>
</dbReference>
<reference evidence="8" key="1">
    <citation type="submission" date="2021-01" db="EMBL/GenBank/DDBJ databases">
        <authorList>
            <person name="Corre E."/>
            <person name="Pelletier E."/>
            <person name="Niang G."/>
            <person name="Scheremetjew M."/>
            <person name="Finn R."/>
            <person name="Kale V."/>
            <person name="Holt S."/>
            <person name="Cochrane G."/>
            <person name="Meng A."/>
            <person name="Brown T."/>
            <person name="Cohen L."/>
        </authorList>
    </citation>
    <scope>NUCLEOTIDE SEQUENCE</scope>
    <source>
        <strain evidence="8">PLY182g</strain>
    </source>
</reference>
<dbReference type="PANTHER" id="PTHR10516">
    <property type="entry name" value="PEPTIDYL-PROLYL CIS-TRANS ISOMERASE"/>
    <property type="match status" value="1"/>
</dbReference>
<organism evidence="8">
    <name type="scientific">Coccolithus braarudii</name>
    <dbReference type="NCBI Taxonomy" id="221442"/>
    <lineage>
        <taxon>Eukaryota</taxon>
        <taxon>Haptista</taxon>
        <taxon>Haptophyta</taxon>
        <taxon>Prymnesiophyceae</taxon>
        <taxon>Coccolithales</taxon>
        <taxon>Coccolithaceae</taxon>
        <taxon>Coccolithus</taxon>
    </lineage>
</organism>
<keyword evidence="3 5" id="KW-0697">Rotamase</keyword>
<dbReference type="GO" id="GO:0003755">
    <property type="term" value="F:peptidyl-prolyl cis-trans isomerase activity"/>
    <property type="evidence" value="ECO:0007669"/>
    <property type="project" value="UniProtKB-KW"/>
</dbReference>